<accession>A0A1B9GX97</accession>
<dbReference type="PANTHER" id="PTHR35330">
    <property type="entry name" value="SIROHEME BIOSYNTHESIS PROTEIN MET8"/>
    <property type="match status" value="1"/>
</dbReference>
<evidence type="ECO:0000256" key="7">
    <source>
        <dbReference type="SAM" id="MobiDB-lite"/>
    </source>
</evidence>
<keyword evidence="8" id="KW-1133">Transmembrane helix</keyword>
<dbReference type="InterPro" id="IPR036291">
    <property type="entry name" value="NAD(P)-bd_dom_sf"/>
</dbReference>
<dbReference type="InterPro" id="IPR028161">
    <property type="entry name" value="Met8-like"/>
</dbReference>
<dbReference type="GO" id="GO:0019354">
    <property type="term" value="P:siroheme biosynthetic process"/>
    <property type="evidence" value="ECO:0007669"/>
    <property type="project" value="UniProtKB-UniPathway"/>
</dbReference>
<dbReference type="GO" id="GO:0004325">
    <property type="term" value="F:ferrochelatase activity"/>
    <property type="evidence" value="ECO:0007669"/>
    <property type="project" value="InterPro"/>
</dbReference>
<dbReference type="UniPathway" id="UPA00262">
    <property type="reaction ID" value="UER00222"/>
</dbReference>
<sequence length="331" mass="35532">MPGSSSSSSSSSGSTGIPAAANAKPPTREETGSEDYPPIVQGASLLLALRLANRPILLIGGGLVASQRLYFLLESSAHITLISPAPLHPSIQHRIDDPSTSSQITWLNRPYKGREDEVKVKGFDLVMTAIDDNDLSKEVCDLCREEKVMVNVADIPPQCDFYFGAQLRKGPLQILISTGGMGPRAGAMIRDIVLEALPDNIEEAVEGVGLLRSDLRKRAPGVGGQLGQERMDWMKGVCDKWGLAKMERFRDESVRKTILDQGWPQRKILGPDDLLSRDNGNKVAGGSLRTTLDSLLNLDPRSSVVSAGLGGFVSGVALAVALGSYLSRTRS</sequence>
<feature type="domain" description="Siroheme synthase central" evidence="10">
    <location>
        <begin position="170"/>
        <end position="191"/>
    </location>
</feature>
<evidence type="ECO:0000259" key="9">
    <source>
        <dbReference type="Pfam" id="PF14823"/>
    </source>
</evidence>
<dbReference type="AlphaFoldDB" id="A0A1B9GX97"/>
<evidence type="ECO:0000313" key="12">
    <source>
        <dbReference type="Proteomes" id="UP000092666"/>
    </source>
</evidence>
<feature type="transmembrane region" description="Helical" evidence="8">
    <location>
        <begin position="304"/>
        <end position="326"/>
    </location>
</feature>
<dbReference type="SUPFAM" id="SSF75615">
    <property type="entry name" value="Siroheme synthase middle domains-like"/>
    <property type="match status" value="1"/>
</dbReference>
<dbReference type="OrthoDB" id="1721126at2759"/>
<dbReference type="EC" id="1.3.1.76" evidence="2"/>
<reference evidence="12" key="2">
    <citation type="submission" date="2013-12" db="EMBL/GenBank/DDBJ databases">
        <title>Evolution of pathogenesis and genome organization in the Tremellales.</title>
        <authorList>
            <person name="Cuomo C."/>
            <person name="Litvintseva A."/>
            <person name="Heitman J."/>
            <person name="Chen Y."/>
            <person name="Sun S."/>
            <person name="Springer D."/>
            <person name="Dromer F."/>
            <person name="Young S."/>
            <person name="Zeng Q."/>
            <person name="Chapman S."/>
            <person name="Gujja S."/>
            <person name="Saif S."/>
            <person name="Birren B."/>
        </authorList>
    </citation>
    <scope>NUCLEOTIDE SEQUENCE [LARGE SCALE GENOMIC DNA]</scope>
    <source>
        <strain evidence="12">BCC8398</strain>
    </source>
</reference>
<evidence type="ECO:0000256" key="5">
    <source>
        <dbReference type="ARBA" id="ARBA00023244"/>
    </source>
</evidence>
<dbReference type="Gene3D" id="1.10.3280.10">
    <property type="entry name" value="Siroheme synthase, domain 3"/>
    <property type="match status" value="1"/>
</dbReference>
<reference evidence="11 12" key="1">
    <citation type="submission" date="2013-07" db="EMBL/GenBank/DDBJ databases">
        <title>The Genome Sequence of Cryptococcus heveanensis BCC8398.</title>
        <authorList>
            <consortium name="The Broad Institute Genome Sequencing Platform"/>
            <person name="Cuomo C."/>
            <person name="Litvintseva A."/>
            <person name="Chen Y."/>
            <person name="Heitman J."/>
            <person name="Sun S."/>
            <person name="Springer D."/>
            <person name="Dromer F."/>
            <person name="Young S.K."/>
            <person name="Zeng Q."/>
            <person name="Gargeya S."/>
            <person name="Fitzgerald M."/>
            <person name="Abouelleil A."/>
            <person name="Alvarado L."/>
            <person name="Berlin A.M."/>
            <person name="Chapman S.B."/>
            <person name="Dewar J."/>
            <person name="Goldberg J."/>
            <person name="Griggs A."/>
            <person name="Gujja S."/>
            <person name="Hansen M."/>
            <person name="Howarth C."/>
            <person name="Imamovic A."/>
            <person name="Larimer J."/>
            <person name="McCowan C."/>
            <person name="Murphy C."/>
            <person name="Pearson M."/>
            <person name="Priest M."/>
            <person name="Roberts A."/>
            <person name="Saif S."/>
            <person name="Shea T."/>
            <person name="Sykes S."/>
            <person name="Wortman J."/>
            <person name="Nusbaum C."/>
            <person name="Birren B."/>
        </authorList>
    </citation>
    <scope>NUCLEOTIDE SEQUENCE [LARGE SCALE GENOMIC DNA]</scope>
    <source>
        <strain evidence="11 12">BCC8398</strain>
    </source>
</reference>
<feature type="compositionally biased region" description="Low complexity" evidence="7">
    <location>
        <begin position="1"/>
        <end position="14"/>
    </location>
</feature>
<dbReference type="Pfam" id="PF14823">
    <property type="entry name" value="Sirohm_synth_C"/>
    <property type="match status" value="1"/>
</dbReference>
<feature type="domain" description="Siroheme biosynthesis protein Met8 C-terminal" evidence="9">
    <location>
        <begin position="198"/>
        <end position="268"/>
    </location>
</feature>
<dbReference type="EMBL" id="KI669498">
    <property type="protein sequence ID" value="OCF35654.1"/>
    <property type="molecule type" value="Genomic_DNA"/>
</dbReference>
<evidence type="ECO:0000313" key="11">
    <source>
        <dbReference type="EMBL" id="OCF35654.1"/>
    </source>
</evidence>
<dbReference type="Proteomes" id="UP000092666">
    <property type="component" value="Unassembled WGS sequence"/>
</dbReference>
<evidence type="ECO:0000256" key="8">
    <source>
        <dbReference type="SAM" id="Phobius"/>
    </source>
</evidence>
<dbReference type="Gene3D" id="3.40.50.720">
    <property type="entry name" value="NAD(P)-binding Rossmann-like Domain"/>
    <property type="match status" value="1"/>
</dbReference>
<keyword evidence="8" id="KW-0472">Membrane</keyword>
<name>A0A1B9GX97_9TREE</name>
<evidence type="ECO:0000256" key="4">
    <source>
        <dbReference type="ARBA" id="ARBA00023027"/>
    </source>
</evidence>
<dbReference type="Gene3D" id="3.30.160.110">
    <property type="entry name" value="Siroheme synthase, domain 2"/>
    <property type="match status" value="1"/>
</dbReference>
<keyword evidence="3" id="KW-0560">Oxidoreductase</keyword>
<gene>
    <name evidence="11" type="ORF">I316_02709</name>
</gene>
<evidence type="ECO:0000259" key="10">
    <source>
        <dbReference type="Pfam" id="PF14824"/>
    </source>
</evidence>
<dbReference type="InterPro" id="IPR028162">
    <property type="entry name" value="Met8_C"/>
</dbReference>
<dbReference type="STRING" id="1296120.A0A1B9GX97"/>
<protein>
    <recommendedName>
        <fullName evidence="2">precorrin-2 dehydrogenase</fullName>
        <ecNumber evidence="2">1.3.1.76</ecNumber>
    </recommendedName>
</protein>
<dbReference type="InterPro" id="IPR028281">
    <property type="entry name" value="Sirohaem_synthase_central"/>
</dbReference>
<dbReference type="Pfam" id="PF14824">
    <property type="entry name" value="Sirohm_synth_M"/>
    <property type="match status" value="1"/>
</dbReference>
<evidence type="ECO:0000256" key="6">
    <source>
        <dbReference type="ARBA" id="ARBA00047561"/>
    </source>
</evidence>
<dbReference type="GO" id="GO:0043115">
    <property type="term" value="F:precorrin-2 dehydrogenase activity"/>
    <property type="evidence" value="ECO:0007669"/>
    <property type="project" value="UniProtKB-EC"/>
</dbReference>
<dbReference type="NCBIfam" id="TIGR01470">
    <property type="entry name" value="cysG_Nterm"/>
    <property type="match status" value="1"/>
</dbReference>
<evidence type="ECO:0000256" key="1">
    <source>
        <dbReference type="ARBA" id="ARBA00005010"/>
    </source>
</evidence>
<evidence type="ECO:0000256" key="2">
    <source>
        <dbReference type="ARBA" id="ARBA00012400"/>
    </source>
</evidence>
<keyword evidence="8" id="KW-0812">Transmembrane</keyword>
<keyword evidence="12" id="KW-1185">Reference proteome</keyword>
<feature type="region of interest" description="Disordered" evidence="7">
    <location>
        <begin position="1"/>
        <end position="36"/>
    </location>
</feature>
<comment type="catalytic activity">
    <reaction evidence="6">
        <text>precorrin-2 + NAD(+) = sirohydrochlorin + NADH + 2 H(+)</text>
        <dbReference type="Rhea" id="RHEA:15613"/>
        <dbReference type="ChEBI" id="CHEBI:15378"/>
        <dbReference type="ChEBI" id="CHEBI:57540"/>
        <dbReference type="ChEBI" id="CHEBI:57945"/>
        <dbReference type="ChEBI" id="CHEBI:58351"/>
        <dbReference type="ChEBI" id="CHEBI:58827"/>
        <dbReference type="EC" id="1.3.1.76"/>
    </reaction>
</comment>
<dbReference type="PANTHER" id="PTHR35330:SF1">
    <property type="entry name" value="SIROHEME BIOSYNTHESIS PROTEIN MET8"/>
    <property type="match status" value="1"/>
</dbReference>
<keyword evidence="5" id="KW-0627">Porphyrin biosynthesis</keyword>
<dbReference type="SUPFAM" id="SSF51735">
    <property type="entry name" value="NAD(P)-binding Rossmann-fold domains"/>
    <property type="match status" value="1"/>
</dbReference>
<keyword evidence="4" id="KW-0520">NAD</keyword>
<dbReference type="InterPro" id="IPR006367">
    <property type="entry name" value="Sirohaem_synthase_N"/>
</dbReference>
<comment type="pathway">
    <text evidence="1">Porphyrin-containing compound metabolism; siroheme biosynthesis; sirohydrochlorin from precorrin-2: step 1/1.</text>
</comment>
<dbReference type="Pfam" id="PF13241">
    <property type="entry name" value="NAD_binding_7"/>
    <property type="match status" value="1"/>
</dbReference>
<evidence type="ECO:0000256" key="3">
    <source>
        <dbReference type="ARBA" id="ARBA00023002"/>
    </source>
</evidence>
<proteinExistence type="predicted"/>
<organism evidence="11 12">
    <name type="scientific">Kwoniella heveanensis BCC8398</name>
    <dbReference type="NCBI Taxonomy" id="1296120"/>
    <lineage>
        <taxon>Eukaryota</taxon>
        <taxon>Fungi</taxon>
        <taxon>Dikarya</taxon>
        <taxon>Basidiomycota</taxon>
        <taxon>Agaricomycotina</taxon>
        <taxon>Tremellomycetes</taxon>
        <taxon>Tremellales</taxon>
        <taxon>Cryptococcaceae</taxon>
        <taxon>Kwoniella</taxon>
    </lineage>
</organism>